<name>A0A133S3T0_STRMT</name>
<gene>
    <name evidence="1" type="ORF">HMPREF3228_00023</name>
</gene>
<evidence type="ECO:0000313" key="1">
    <source>
        <dbReference type="EMBL" id="KXA63254.1"/>
    </source>
</evidence>
<reference evidence="1 2" key="1">
    <citation type="submission" date="2016-01" db="EMBL/GenBank/DDBJ databases">
        <authorList>
            <person name="Oliw E.H."/>
        </authorList>
    </citation>
    <scope>NUCLEOTIDE SEQUENCE [LARGE SCALE GENOMIC DNA]</scope>
    <source>
        <strain evidence="1 2">CMW7705B</strain>
    </source>
</reference>
<sequence length="44" mass="5252">MVAQSDLEPMMMEITDFIFNPFSFFDNGLRWWGRKQPLGFIPKL</sequence>
<dbReference type="EMBL" id="LRQR01000001">
    <property type="protein sequence ID" value="KXA63254.1"/>
    <property type="molecule type" value="Genomic_DNA"/>
</dbReference>
<protein>
    <submittedName>
        <fullName evidence="1">Uncharacterized protein</fullName>
    </submittedName>
</protein>
<comment type="caution">
    <text evidence="1">The sequence shown here is derived from an EMBL/GenBank/DDBJ whole genome shotgun (WGS) entry which is preliminary data.</text>
</comment>
<dbReference type="AlphaFoldDB" id="A0A133S3T0"/>
<proteinExistence type="predicted"/>
<dbReference type="Proteomes" id="UP000070065">
    <property type="component" value="Unassembled WGS sequence"/>
</dbReference>
<organism evidence="1 2">
    <name type="scientific">Streptococcus mitis</name>
    <dbReference type="NCBI Taxonomy" id="28037"/>
    <lineage>
        <taxon>Bacteria</taxon>
        <taxon>Bacillati</taxon>
        <taxon>Bacillota</taxon>
        <taxon>Bacilli</taxon>
        <taxon>Lactobacillales</taxon>
        <taxon>Streptococcaceae</taxon>
        <taxon>Streptococcus</taxon>
        <taxon>Streptococcus mitis group</taxon>
    </lineage>
</organism>
<accession>A0A133S3T0</accession>
<evidence type="ECO:0000313" key="2">
    <source>
        <dbReference type="Proteomes" id="UP000070065"/>
    </source>
</evidence>